<keyword evidence="9" id="KW-0413">Isomerase</keyword>
<organism evidence="11 12">
    <name type="scientific">Alicyclobacillus acidoterrestris (strain ATCC 49025 / DSM 3922 / CIP 106132 / NCIMB 13137 / GD3B)</name>
    <dbReference type="NCBI Taxonomy" id="1356854"/>
    <lineage>
        <taxon>Bacteria</taxon>
        <taxon>Bacillati</taxon>
        <taxon>Bacillota</taxon>
        <taxon>Bacilli</taxon>
        <taxon>Bacillales</taxon>
        <taxon>Alicyclobacillaceae</taxon>
        <taxon>Alicyclobacillus</taxon>
    </lineage>
</organism>
<keyword evidence="5" id="KW-0479">Metal-binding</keyword>
<dbReference type="GO" id="GO:0046872">
    <property type="term" value="F:metal ion binding"/>
    <property type="evidence" value="ECO:0007669"/>
    <property type="project" value="UniProtKB-KW"/>
</dbReference>
<dbReference type="InterPro" id="IPR013785">
    <property type="entry name" value="Aldolase_TIM"/>
</dbReference>
<comment type="cofactor">
    <cofactor evidence="1">
        <name>Mn(2+)</name>
        <dbReference type="ChEBI" id="CHEBI:29035"/>
    </cofactor>
</comment>
<dbReference type="GO" id="GO:0046496">
    <property type="term" value="P:nicotinamide nucleotide metabolic process"/>
    <property type="evidence" value="ECO:0007669"/>
    <property type="project" value="UniProtKB-ARBA"/>
</dbReference>
<keyword evidence="10" id="KW-0119">Carbohydrate metabolism</keyword>
<comment type="cofactor">
    <cofactor evidence="2">
        <name>Zn(2+)</name>
        <dbReference type="ChEBI" id="CHEBI:29105"/>
    </cofactor>
</comment>
<keyword evidence="8" id="KW-0464">Manganese</keyword>
<dbReference type="Gene3D" id="3.20.20.70">
    <property type="entry name" value="Aldolase class I"/>
    <property type="match status" value="1"/>
</dbReference>
<gene>
    <name evidence="11" type="ORF">K1I37_19435</name>
</gene>
<dbReference type="GO" id="GO:1901135">
    <property type="term" value="P:carbohydrate derivative metabolic process"/>
    <property type="evidence" value="ECO:0007669"/>
    <property type="project" value="UniProtKB-ARBA"/>
</dbReference>
<reference evidence="12" key="1">
    <citation type="journal article" date="2022" name="G3 (Bethesda)">
        <title>Unveiling the complete genome sequence of Alicyclobacillus acidoterrestris DSM 3922T, a taint-producing strain.</title>
        <authorList>
            <person name="Leonardo I.C."/>
            <person name="Barreto Crespo M.T."/>
            <person name="Gaspar F.B."/>
        </authorList>
    </citation>
    <scope>NUCLEOTIDE SEQUENCE [LARGE SCALE GENOMIC DNA]</scope>
    <source>
        <strain evidence="12">DSM 3922</strain>
    </source>
</reference>
<evidence type="ECO:0000256" key="9">
    <source>
        <dbReference type="ARBA" id="ARBA00023235"/>
    </source>
</evidence>
<dbReference type="CDD" id="cd00429">
    <property type="entry name" value="RPE"/>
    <property type="match status" value="1"/>
</dbReference>
<evidence type="ECO:0000256" key="4">
    <source>
        <dbReference type="ARBA" id="ARBA00011738"/>
    </source>
</evidence>
<dbReference type="eggNOG" id="COG0036">
    <property type="taxonomic scope" value="Bacteria"/>
</dbReference>
<proteinExistence type="predicted"/>
<evidence type="ECO:0000256" key="2">
    <source>
        <dbReference type="ARBA" id="ARBA00001947"/>
    </source>
</evidence>
<dbReference type="AlphaFoldDB" id="T0BH66"/>
<accession>T0BH66</accession>
<dbReference type="RefSeq" id="WP_021297667.1">
    <property type="nucleotide sequence ID" value="NZ_AURB01000158.1"/>
</dbReference>
<evidence type="ECO:0000256" key="7">
    <source>
        <dbReference type="ARBA" id="ARBA00023004"/>
    </source>
</evidence>
<dbReference type="NCBIfam" id="NF004076">
    <property type="entry name" value="PRK05581.1-4"/>
    <property type="match status" value="1"/>
</dbReference>
<keyword evidence="12" id="KW-1185">Reference proteome</keyword>
<dbReference type="InterPro" id="IPR000056">
    <property type="entry name" value="Ribul_P_3_epim-like"/>
</dbReference>
<name>T0BH66_ALIAG</name>
<protein>
    <submittedName>
        <fullName evidence="11">Ribulose-phosphate 3-epimerase</fullName>
    </submittedName>
</protein>
<dbReference type="GO" id="GO:0006091">
    <property type="term" value="P:generation of precursor metabolites and energy"/>
    <property type="evidence" value="ECO:0007669"/>
    <property type="project" value="UniProtKB-ARBA"/>
</dbReference>
<dbReference type="FunFam" id="3.20.20.70:FF:000191">
    <property type="entry name" value="ribulose-phosphate 3-epimerase isoform X2"/>
    <property type="match status" value="1"/>
</dbReference>
<dbReference type="Proteomes" id="UP000829401">
    <property type="component" value="Chromosome"/>
</dbReference>
<dbReference type="GO" id="GO:0005975">
    <property type="term" value="P:carbohydrate metabolic process"/>
    <property type="evidence" value="ECO:0007669"/>
    <property type="project" value="InterPro"/>
</dbReference>
<dbReference type="InterPro" id="IPR011060">
    <property type="entry name" value="RibuloseP-bd_barrel"/>
</dbReference>
<comment type="cofactor">
    <cofactor evidence="3">
        <name>Fe(2+)</name>
        <dbReference type="ChEBI" id="CHEBI:29033"/>
    </cofactor>
</comment>
<keyword evidence="6" id="KW-0862">Zinc</keyword>
<dbReference type="SUPFAM" id="SSF51366">
    <property type="entry name" value="Ribulose-phoshate binding barrel"/>
    <property type="match status" value="1"/>
</dbReference>
<sequence length="235" mass="26036">MPRTRSNQYPSIVNAPSLFNCDFRDLPAQLDELVGAGVDFFHIDLMDGHYVPNLAFPTKFVSELKKAYPNCTADVHLMVSEPERYIPILAEYGADYVSFHADSTRFARRLITEIQRHGMKAGVVINPSQPMDVVSPYISALDYVVLMTVEPGFAGQRFLSGSLERLEALNALRMETENQPLIEIDGGIDYSSAEACVRRGADILVTGVFVTFEQREGTAAAVRRFASTLAQVPRG</sequence>
<keyword evidence="7" id="KW-0408">Iron</keyword>
<dbReference type="PANTHER" id="PTHR11749">
    <property type="entry name" value="RIBULOSE-5-PHOSPHATE-3-EPIMERASE"/>
    <property type="match status" value="1"/>
</dbReference>
<evidence type="ECO:0000256" key="5">
    <source>
        <dbReference type="ARBA" id="ARBA00022723"/>
    </source>
</evidence>
<evidence type="ECO:0000313" key="12">
    <source>
        <dbReference type="Proteomes" id="UP000829401"/>
    </source>
</evidence>
<dbReference type="Pfam" id="PF00834">
    <property type="entry name" value="Ribul_P_3_epim"/>
    <property type="match status" value="1"/>
</dbReference>
<dbReference type="STRING" id="1356854.N007_13065"/>
<evidence type="ECO:0000256" key="8">
    <source>
        <dbReference type="ARBA" id="ARBA00023211"/>
    </source>
</evidence>
<dbReference type="PROSITE" id="PS01085">
    <property type="entry name" value="RIBUL_P_3_EPIMER_1"/>
    <property type="match status" value="1"/>
</dbReference>
<evidence type="ECO:0000256" key="3">
    <source>
        <dbReference type="ARBA" id="ARBA00001954"/>
    </source>
</evidence>
<accession>A0A9E6ZH61</accession>
<evidence type="ECO:0000256" key="6">
    <source>
        <dbReference type="ARBA" id="ARBA00022833"/>
    </source>
</evidence>
<evidence type="ECO:0000256" key="1">
    <source>
        <dbReference type="ARBA" id="ARBA00001936"/>
    </source>
</evidence>
<dbReference type="GO" id="GO:0006163">
    <property type="term" value="P:purine nucleotide metabolic process"/>
    <property type="evidence" value="ECO:0007669"/>
    <property type="project" value="UniProtKB-ARBA"/>
</dbReference>
<dbReference type="GO" id="GO:0016857">
    <property type="term" value="F:racemase and epimerase activity, acting on carbohydrates and derivatives"/>
    <property type="evidence" value="ECO:0007669"/>
    <property type="project" value="InterPro"/>
</dbReference>
<evidence type="ECO:0000256" key="10">
    <source>
        <dbReference type="ARBA" id="ARBA00023277"/>
    </source>
</evidence>
<comment type="subunit">
    <text evidence="4">Homodimer.</text>
</comment>
<evidence type="ECO:0000313" key="11">
    <source>
        <dbReference type="EMBL" id="UNO48783.1"/>
    </source>
</evidence>
<dbReference type="PROSITE" id="PS01086">
    <property type="entry name" value="RIBUL_P_3_EPIMER_2"/>
    <property type="match status" value="1"/>
</dbReference>
<dbReference type="KEGG" id="aaco:K1I37_19435"/>
<dbReference type="EMBL" id="CP080467">
    <property type="protein sequence ID" value="UNO48783.1"/>
    <property type="molecule type" value="Genomic_DNA"/>
</dbReference>